<dbReference type="EMBL" id="MKKU01000456">
    <property type="protein sequence ID" value="RNF11657.1"/>
    <property type="molecule type" value="Genomic_DNA"/>
</dbReference>
<organism evidence="2 3">
    <name type="scientific">Trypanosoma conorhini</name>
    <dbReference type="NCBI Taxonomy" id="83891"/>
    <lineage>
        <taxon>Eukaryota</taxon>
        <taxon>Discoba</taxon>
        <taxon>Euglenozoa</taxon>
        <taxon>Kinetoplastea</taxon>
        <taxon>Metakinetoplastina</taxon>
        <taxon>Trypanosomatida</taxon>
        <taxon>Trypanosomatidae</taxon>
        <taxon>Trypanosoma</taxon>
    </lineage>
</organism>
<evidence type="ECO:0000256" key="1">
    <source>
        <dbReference type="SAM" id="MobiDB-lite"/>
    </source>
</evidence>
<reference evidence="2 3" key="1">
    <citation type="journal article" date="2018" name="BMC Genomics">
        <title>Genomic comparison of Trypanosoma conorhini and Trypanosoma rangeli to Trypanosoma cruzi strains of high and low virulence.</title>
        <authorList>
            <person name="Bradwell K.R."/>
            <person name="Koparde V.N."/>
            <person name="Matveyev A.V."/>
            <person name="Serrano M.G."/>
            <person name="Alves J.M."/>
            <person name="Parikh H."/>
            <person name="Huang B."/>
            <person name="Lee V."/>
            <person name="Espinosa-Alvarez O."/>
            <person name="Ortiz P.A."/>
            <person name="Costa-Martins A.G."/>
            <person name="Teixeira M.M."/>
            <person name="Buck G.A."/>
        </authorList>
    </citation>
    <scope>NUCLEOTIDE SEQUENCE [LARGE SCALE GENOMIC DNA]</scope>
    <source>
        <strain evidence="2 3">025E</strain>
    </source>
</reference>
<dbReference type="AlphaFoldDB" id="A0A422P1S5"/>
<dbReference type="RefSeq" id="XP_029226417.1">
    <property type="nucleotide sequence ID" value="XM_029373466.1"/>
</dbReference>
<feature type="compositionally biased region" description="Basic and acidic residues" evidence="1">
    <location>
        <begin position="36"/>
        <end position="52"/>
    </location>
</feature>
<dbReference type="GeneID" id="40320202"/>
<gene>
    <name evidence="2" type="ORF">Tco025E_06591</name>
</gene>
<keyword evidence="3" id="KW-1185">Reference proteome</keyword>
<dbReference type="Proteomes" id="UP000284403">
    <property type="component" value="Unassembled WGS sequence"/>
</dbReference>
<evidence type="ECO:0000313" key="3">
    <source>
        <dbReference type="Proteomes" id="UP000284403"/>
    </source>
</evidence>
<name>A0A422P1S5_9TRYP</name>
<protein>
    <submittedName>
        <fullName evidence="2">Uncharacterized protein</fullName>
    </submittedName>
</protein>
<sequence>MRLKENTRRNLPLLQPLLRKRDPLLTPEKPPASTERSAEQDPDSILRLRKAGETATGKPAARETSSRVGACGLLGWKSTAFPPGLLNTAPPKARPPPAQAEVKPKWVIGGSGWPLLKALNSLAPRRFLGKTGALPPDKNTGPSWVGVGQSVWAGLLCGAAQLVGWL</sequence>
<feature type="region of interest" description="Disordered" evidence="1">
    <location>
        <begin position="1"/>
        <end position="64"/>
    </location>
</feature>
<accession>A0A422P1S5</accession>
<proteinExistence type="predicted"/>
<evidence type="ECO:0000313" key="2">
    <source>
        <dbReference type="EMBL" id="RNF11657.1"/>
    </source>
</evidence>
<comment type="caution">
    <text evidence="2">The sequence shown here is derived from an EMBL/GenBank/DDBJ whole genome shotgun (WGS) entry which is preliminary data.</text>
</comment>